<feature type="region of interest" description="Disordered" evidence="4">
    <location>
        <begin position="475"/>
        <end position="495"/>
    </location>
</feature>
<dbReference type="PANTHER" id="PTHR43199:SF1">
    <property type="entry name" value="GLUTATHIONE HYDROLASE PROENZYME"/>
    <property type="match status" value="1"/>
</dbReference>
<evidence type="ECO:0000256" key="1">
    <source>
        <dbReference type="ARBA" id="ARBA00022679"/>
    </source>
</evidence>
<keyword evidence="1" id="KW-0808">Transferase</keyword>
<gene>
    <name evidence="5" type="ORF">UFOPK3547_00215</name>
</gene>
<reference evidence="5" key="1">
    <citation type="submission" date="2020-05" db="EMBL/GenBank/DDBJ databases">
        <authorList>
            <person name="Chiriac C."/>
            <person name="Salcher M."/>
            <person name="Ghai R."/>
            <person name="Kavagutti S V."/>
        </authorList>
    </citation>
    <scope>NUCLEOTIDE SEQUENCE</scope>
</reference>
<evidence type="ECO:0000256" key="3">
    <source>
        <dbReference type="ARBA" id="ARBA00023145"/>
    </source>
</evidence>
<organism evidence="5">
    <name type="scientific">freshwater metagenome</name>
    <dbReference type="NCBI Taxonomy" id="449393"/>
    <lineage>
        <taxon>unclassified sequences</taxon>
        <taxon>metagenomes</taxon>
        <taxon>ecological metagenomes</taxon>
    </lineage>
</organism>
<dbReference type="PRINTS" id="PR01210">
    <property type="entry name" value="GGTRANSPTASE"/>
</dbReference>
<accession>A0A6J5Z1I3</accession>
<dbReference type="GO" id="GO:0016740">
    <property type="term" value="F:transferase activity"/>
    <property type="evidence" value="ECO:0007669"/>
    <property type="project" value="UniProtKB-KW"/>
</dbReference>
<keyword evidence="2" id="KW-0378">Hydrolase</keyword>
<dbReference type="InterPro" id="IPR029055">
    <property type="entry name" value="Ntn_hydrolases_N"/>
</dbReference>
<evidence type="ECO:0000313" key="5">
    <source>
        <dbReference type="EMBL" id="CAB4336471.1"/>
    </source>
</evidence>
<evidence type="ECO:0000256" key="2">
    <source>
        <dbReference type="ARBA" id="ARBA00022801"/>
    </source>
</evidence>
<evidence type="ECO:0000256" key="4">
    <source>
        <dbReference type="SAM" id="MobiDB-lite"/>
    </source>
</evidence>
<dbReference type="SUPFAM" id="SSF56235">
    <property type="entry name" value="N-terminal nucleophile aminohydrolases (Ntn hydrolases)"/>
    <property type="match status" value="1"/>
</dbReference>
<dbReference type="Pfam" id="PF01019">
    <property type="entry name" value="G_glu_transpept"/>
    <property type="match status" value="2"/>
</dbReference>
<dbReference type="AlphaFoldDB" id="A0A6J5Z1I3"/>
<dbReference type="GO" id="GO:0016787">
    <property type="term" value="F:hydrolase activity"/>
    <property type="evidence" value="ECO:0007669"/>
    <property type="project" value="UniProtKB-KW"/>
</dbReference>
<dbReference type="Gene3D" id="3.60.20.40">
    <property type="match status" value="1"/>
</dbReference>
<protein>
    <submittedName>
        <fullName evidence="5">Unannotated protein</fullName>
    </submittedName>
</protein>
<proteinExistence type="predicted"/>
<dbReference type="InterPro" id="IPR043137">
    <property type="entry name" value="GGT_ssub_C"/>
</dbReference>
<sequence>MSGATGMVAAGHPKTAEVGAEVLRAGGNAVDAAIAAVLASWVCEPLLTGPGAGGYMLVAGAGEEPTLLDFFVAAPGHGSDVDHAPLIPVEVSFGDAEQTFYCGAASCGVPGSPAGIAAASDRWGTLPLADLAAPAARLAREGVPLNGPQAYVFEILDGILCSTPSAEAEFTSGGRSMRPGEPFSSPELAETIERLGRDGSAPFYSGDIGAAIVEDVQRLGGLLDQADLDAYEVIARAPASATYRGRTILTNPPPSAGGILLVLAFSRLQEICPVGAPSNAQLLEVVDEVQSLRTPQFTAGLIDPDFLRRFLAANLGSTTHVSVIDGDGRACTVTCSNGEGSALVVPGTGIHVNNMMGEEDLNPLGFFRAAPGQRMPSMMAPTAVMGPGGEVELAIGSAGSNRIRSAILQVIVNLLDHSVDVRSAVNAPRFHSEGGSLFTEPGIDLGGVELGDRDLVEFRAENLFFGGTQAVTRSPLDGSLDGAGDPRRGGAAVGA</sequence>
<keyword evidence="3" id="KW-0865">Zymogen</keyword>
<dbReference type="PANTHER" id="PTHR43199">
    <property type="entry name" value="GLUTATHIONE HYDROLASE"/>
    <property type="match status" value="1"/>
</dbReference>
<name>A0A6J5Z1I3_9ZZZZ</name>
<dbReference type="EMBL" id="CAESAN010000010">
    <property type="protein sequence ID" value="CAB4336471.1"/>
    <property type="molecule type" value="Genomic_DNA"/>
</dbReference>
<dbReference type="InterPro" id="IPR051792">
    <property type="entry name" value="GGT_bact"/>
</dbReference>